<comment type="caution">
    <text evidence="1">The sequence shown here is derived from an EMBL/GenBank/DDBJ whole genome shotgun (WGS) entry which is preliminary data.</text>
</comment>
<name>A0ABN2W6G0_9ACTN</name>
<protein>
    <submittedName>
        <fullName evidence="1">Uncharacterized protein</fullName>
    </submittedName>
</protein>
<organism evidence="1 2">
    <name type="scientific">Streptomyces albiaxialis</name>
    <dbReference type="NCBI Taxonomy" id="329523"/>
    <lineage>
        <taxon>Bacteria</taxon>
        <taxon>Bacillati</taxon>
        <taxon>Actinomycetota</taxon>
        <taxon>Actinomycetes</taxon>
        <taxon>Kitasatosporales</taxon>
        <taxon>Streptomycetaceae</taxon>
        <taxon>Streptomyces</taxon>
    </lineage>
</organism>
<sequence>MSAYPLPAWVKGEQILLCTAHGELFTPAQRRAMTEGETIPEAIAALCTLHSEAAHARAYREDACELAPTLGHGWCVGCHAFVPEAMTIALVESGSGPGGTVLACVPHAQEFSTLTIAPDWLRADLARLDEERASRLGSAS</sequence>
<reference evidence="1 2" key="1">
    <citation type="journal article" date="2019" name="Int. J. Syst. Evol. Microbiol.">
        <title>The Global Catalogue of Microorganisms (GCM) 10K type strain sequencing project: providing services to taxonomists for standard genome sequencing and annotation.</title>
        <authorList>
            <consortium name="The Broad Institute Genomics Platform"/>
            <consortium name="The Broad Institute Genome Sequencing Center for Infectious Disease"/>
            <person name="Wu L."/>
            <person name="Ma J."/>
        </authorList>
    </citation>
    <scope>NUCLEOTIDE SEQUENCE [LARGE SCALE GENOMIC DNA]</scope>
    <source>
        <strain evidence="1 2">JCM 15478</strain>
    </source>
</reference>
<dbReference type="Proteomes" id="UP001500016">
    <property type="component" value="Unassembled WGS sequence"/>
</dbReference>
<dbReference type="EMBL" id="BAAAPE010000012">
    <property type="protein sequence ID" value="GAA2085028.1"/>
    <property type="molecule type" value="Genomic_DNA"/>
</dbReference>
<gene>
    <name evidence="1" type="ORF">GCM10009801_46520</name>
</gene>
<accession>A0ABN2W6G0</accession>
<keyword evidence="2" id="KW-1185">Reference proteome</keyword>
<evidence type="ECO:0000313" key="2">
    <source>
        <dbReference type="Proteomes" id="UP001500016"/>
    </source>
</evidence>
<proteinExistence type="predicted"/>
<evidence type="ECO:0000313" key="1">
    <source>
        <dbReference type="EMBL" id="GAA2085028.1"/>
    </source>
</evidence>